<dbReference type="InterPro" id="IPR040096">
    <property type="entry name" value="Ric1"/>
</dbReference>
<dbReference type="Pfam" id="PF07064">
    <property type="entry name" value="RIC1"/>
    <property type="match status" value="1"/>
</dbReference>
<dbReference type="OrthoDB" id="3980261at2759"/>
<accession>A0A9P8TK54</accession>
<evidence type="ECO:0000259" key="3">
    <source>
        <dbReference type="Pfam" id="PF07064"/>
    </source>
</evidence>
<reference evidence="4" key="2">
    <citation type="submission" date="2021-01" db="EMBL/GenBank/DDBJ databases">
        <authorList>
            <person name="Schikora-Tamarit M.A."/>
        </authorList>
    </citation>
    <scope>NUCLEOTIDE SEQUENCE</scope>
    <source>
        <strain evidence="4">CBS2887</strain>
    </source>
</reference>
<dbReference type="InterPro" id="IPR009771">
    <property type="entry name" value="RIC1_C"/>
</dbReference>
<organism evidence="4 5">
    <name type="scientific">Wickerhamomyces pijperi</name>
    <name type="common">Yeast</name>
    <name type="synonym">Pichia pijperi</name>
    <dbReference type="NCBI Taxonomy" id="599730"/>
    <lineage>
        <taxon>Eukaryota</taxon>
        <taxon>Fungi</taxon>
        <taxon>Dikarya</taxon>
        <taxon>Ascomycota</taxon>
        <taxon>Saccharomycotina</taxon>
        <taxon>Saccharomycetes</taxon>
        <taxon>Phaffomycetales</taxon>
        <taxon>Wickerhamomycetaceae</taxon>
        <taxon>Wickerhamomyces</taxon>
    </lineage>
</organism>
<name>A0A9P8TK54_WICPI</name>
<evidence type="ECO:0000256" key="2">
    <source>
        <dbReference type="ARBA" id="ARBA00023136"/>
    </source>
</evidence>
<evidence type="ECO:0000256" key="1">
    <source>
        <dbReference type="ARBA" id="ARBA00004370"/>
    </source>
</evidence>
<dbReference type="GO" id="GO:0005829">
    <property type="term" value="C:cytosol"/>
    <property type="evidence" value="ECO:0007669"/>
    <property type="project" value="TreeGrafter"/>
</dbReference>
<proteinExistence type="predicted"/>
<dbReference type="SUPFAM" id="SSF50978">
    <property type="entry name" value="WD40 repeat-like"/>
    <property type="match status" value="1"/>
</dbReference>
<evidence type="ECO:0000313" key="4">
    <source>
        <dbReference type="EMBL" id="KAH3681665.1"/>
    </source>
</evidence>
<sequence>MLTQFNCIQLESNIHADDSSTNQKKTPPLQTLPLPQHHNIHLVLTETSLIVLDLLKNSVICRHVRDSEASIEKYGLNESFKIDPRGNIAILQTSKGYLMIYTLSGGSSSSTDGNPSGPGADASTEEVLTVYDKNGKLIQNGNVIEYKQDQFFQLNLLETPIYKVAQLRLKLVLFVKNGIRDYVALSESYVVLITSVDQQLMNLSTSSMNLLKLGDDVRKIQIFEDDQLFVVKDYVVRVYATTSFREFREIQIEIDDIQMINRDLFVGFKGCKLYYIAVRSKHLEVIKTIELQSEIKQVSVNRRLSLLAVLLLSKELQILSKFGLCLHTIDETIATKHVSFASQLLLLTDECNLKHADVWQFNGSFNRPILHDTASSYLRVYDPTNQFVNVAIPYANYVSLNNAPLQVQSNDKFIIVSNHTNFLMVYTGIDGIWDYFDLQPFRKFRNIVSFHILKNDWILLNCDNEEILIVDYFSNRLVYQQQFHSNTDRAVVVEVEGFSVLVGCNGKIHQFTYDSTKFKQVDVADVDLNLEKIVRWEDGYWLLTTTGEMYKYDIASKTLKPLSDQFANVENLAKINAEYTLVLSDNTVNLLRRSQPAVKIGAPPSACPFFFNFKKYQLMSMDDNVPVQYSYLKDLIKAEIGTDLSGLSDQTDDIYDHYKDSDSFEPAMEYLLYENVIMESNESTGEFATIKALIEKNESSKIQIISTILRKIELQQCLKIFEIFNINSKYLLNKCLEFKDFKNLLNLLIIFLSFDDISKDKLSEYLKIIYVNSLNNDDLLKSLFETLGFLKKFDKELLKSLIKEFEETK</sequence>
<reference evidence="4" key="1">
    <citation type="journal article" date="2021" name="Open Biol.">
        <title>Shared evolutionary footprints suggest mitochondrial oxidative damage underlies multiple complex I losses in fungi.</title>
        <authorList>
            <person name="Schikora-Tamarit M.A."/>
            <person name="Marcet-Houben M."/>
            <person name="Nosek J."/>
            <person name="Gabaldon T."/>
        </authorList>
    </citation>
    <scope>NUCLEOTIDE SEQUENCE</scope>
    <source>
        <strain evidence="4">CBS2887</strain>
    </source>
</reference>
<dbReference type="AlphaFoldDB" id="A0A9P8TK54"/>
<comment type="caution">
    <text evidence="4">The sequence shown here is derived from an EMBL/GenBank/DDBJ whole genome shotgun (WGS) entry which is preliminary data.</text>
</comment>
<keyword evidence="2" id="KW-0472">Membrane</keyword>
<comment type="subcellular location">
    <subcellularLocation>
        <location evidence="1">Membrane</location>
    </subcellularLocation>
</comment>
<protein>
    <recommendedName>
        <fullName evidence="3">RIC1 C-terminal alpha solenoid region domain-containing protein</fullName>
    </recommendedName>
</protein>
<dbReference type="GO" id="GO:0042147">
    <property type="term" value="P:retrograde transport, endosome to Golgi"/>
    <property type="evidence" value="ECO:0007669"/>
    <property type="project" value="TreeGrafter"/>
</dbReference>
<dbReference type="Proteomes" id="UP000774326">
    <property type="component" value="Unassembled WGS sequence"/>
</dbReference>
<dbReference type="GO" id="GO:0000139">
    <property type="term" value="C:Golgi membrane"/>
    <property type="evidence" value="ECO:0007669"/>
    <property type="project" value="TreeGrafter"/>
</dbReference>
<gene>
    <name evidence="4" type="ORF">WICPIJ_007391</name>
</gene>
<feature type="domain" description="RIC1 C-terminal alpha solenoid region" evidence="3">
    <location>
        <begin position="651"/>
        <end position="796"/>
    </location>
</feature>
<dbReference type="PANTHER" id="PTHR22746">
    <property type="entry name" value="RAB6A-GEF COMPLEX PARTNER PROTEIN 1"/>
    <property type="match status" value="1"/>
</dbReference>
<dbReference type="InterPro" id="IPR036322">
    <property type="entry name" value="WD40_repeat_dom_sf"/>
</dbReference>
<dbReference type="GO" id="GO:0034066">
    <property type="term" value="C:Ric1-Rgp1 guanyl-nucleotide exchange factor complex"/>
    <property type="evidence" value="ECO:0007669"/>
    <property type="project" value="InterPro"/>
</dbReference>
<dbReference type="PANTHER" id="PTHR22746:SF10">
    <property type="entry name" value="GUANINE NUCLEOTIDE EXCHANGE FACTOR SUBUNIT RIC1"/>
    <property type="match status" value="1"/>
</dbReference>
<dbReference type="GO" id="GO:0006886">
    <property type="term" value="P:intracellular protein transport"/>
    <property type="evidence" value="ECO:0007669"/>
    <property type="project" value="InterPro"/>
</dbReference>
<dbReference type="EMBL" id="JAEUBG010004337">
    <property type="protein sequence ID" value="KAH3681665.1"/>
    <property type="molecule type" value="Genomic_DNA"/>
</dbReference>
<evidence type="ECO:0000313" key="5">
    <source>
        <dbReference type="Proteomes" id="UP000774326"/>
    </source>
</evidence>
<keyword evidence="5" id="KW-1185">Reference proteome</keyword>